<dbReference type="EMBL" id="CM010633">
    <property type="protein sequence ID" value="RID59963.1"/>
    <property type="molecule type" value="Genomic_DNA"/>
</dbReference>
<evidence type="ECO:0000313" key="1">
    <source>
        <dbReference type="EMBL" id="RID59963.1"/>
    </source>
</evidence>
<accession>A0A397ZCI7</accession>
<sequence>MSFSRHSCTRRFDWLSNELLASSRSNTDGFFKTARAIAILCFAPPDNCTHLSPQYVL</sequence>
<dbReference type="Proteomes" id="UP000264353">
    <property type="component" value="Chromosome A6"/>
</dbReference>
<dbReference type="AlphaFoldDB" id="A0A397ZCI7"/>
<dbReference type="AntiFam" id="ANF00062">
    <property type="entry name" value="Shadow ORF (opposite ABC transporter protein)"/>
</dbReference>
<reference evidence="1 2" key="1">
    <citation type="submission" date="2018-06" db="EMBL/GenBank/DDBJ databases">
        <title>WGS assembly of Brassica rapa FPsc.</title>
        <authorList>
            <person name="Bowman J."/>
            <person name="Kohchi T."/>
            <person name="Yamato K."/>
            <person name="Jenkins J."/>
            <person name="Shu S."/>
            <person name="Ishizaki K."/>
            <person name="Yamaoka S."/>
            <person name="Nishihama R."/>
            <person name="Nakamura Y."/>
            <person name="Berger F."/>
            <person name="Adam C."/>
            <person name="Aki S."/>
            <person name="Althoff F."/>
            <person name="Araki T."/>
            <person name="Arteaga-Vazquez M."/>
            <person name="Balasubrmanian S."/>
            <person name="Bauer D."/>
            <person name="Boehm C."/>
            <person name="Briginshaw L."/>
            <person name="Caballero-Perez J."/>
            <person name="Catarino B."/>
            <person name="Chen F."/>
            <person name="Chiyoda S."/>
            <person name="Chovatia M."/>
            <person name="Davies K."/>
            <person name="Delmans M."/>
            <person name="Demura T."/>
            <person name="Dierschke T."/>
            <person name="Dolan L."/>
            <person name="Dorantes-Acosta A."/>
            <person name="Eklund D."/>
            <person name="Florent S."/>
            <person name="Flores-Sandoval E."/>
            <person name="Fujiyama A."/>
            <person name="Fukuzawa H."/>
            <person name="Galik B."/>
            <person name="Grimanelli D."/>
            <person name="Grimwood J."/>
            <person name="Grossniklaus U."/>
            <person name="Hamada T."/>
            <person name="Haseloff J."/>
            <person name="Hetherington A."/>
            <person name="Higo A."/>
            <person name="Hirakawa Y."/>
            <person name="Hundley H."/>
            <person name="Ikeda Y."/>
            <person name="Inoue K."/>
            <person name="Inoue S."/>
            <person name="Ishida S."/>
            <person name="Jia Q."/>
            <person name="Kakita M."/>
            <person name="Kanazawa T."/>
            <person name="Kawai Y."/>
            <person name="Kawashima T."/>
            <person name="Kennedy M."/>
            <person name="Kinose K."/>
            <person name="Kinoshita T."/>
            <person name="Kohara Y."/>
            <person name="Koide E."/>
            <person name="Komatsu K."/>
            <person name="Kopischke S."/>
            <person name="Kubo M."/>
            <person name="Kyozuka J."/>
            <person name="Lagercrantz U."/>
            <person name="Lin S."/>
            <person name="Lindquist E."/>
            <person name="Lipzen A."/>
            <person name="Lu C."/>
            <person name="Luna E."/>
            <person name="Martienssen R."/>
            <person name="Minamino N."/>
            <person name="Mizutani M."/>
            <person name="Mizutani M."/>
            <person name="Mochizuki N."/>
            <person name="Monte I."/>
            <person name="Mosher R."/>
            <person name="Nagasaki H."/>
            <person name="Nakagami H."/>
            <person name="Naramoto S."/>
            <person name="Nishitani K."/>
            <person name="Ohtani M."/>
            <person name="Okamoto T."/>
            <person name="Okumura M."/>
            <person name="Phillips J."/>
            <person name="Pollak B."/>
            <person name="Reinders A."/>
            <person name="Roevekamp M."/>
            <person name="Sano R."/>
            <person name="Sawa S."/>
            <person name="Schmid M."/>
            <person name="Shirakawa M."/>
            <person name="Solano R."/>
            <person name="Spunde A."/>
            <person name="Suetsugu N."/>
            <person name="Sugano S."/>
            <person name="Sugiyama A."/>
            <person name="Sun R."/>
            <person name="Suzuki Y."/>
            <person name="Takenaka M."/>
            <person name="Takezawa D."/>
            <person name="Tomogane H."/>
            <person name="Tsuzuki M."/>
            <person name="Ueda T."/>
            <person name="Umeda M."/>
            <person name="Ward J."/>
            <person name="Watanabe Y."/>
            <person name="Yazaki K."/>
            <person name="Yokoyama R."/>
            <person name="Yoshitake Y."/>
            <person name="Yotsui I."/>
            <person name="Zachgo S."/>
            <person name="Schmutz J."/>
        </authorList>
    </citation>
    <scope>NUCLEOTIDE SEQUENCE [LARGE SCALE GENOMIC DNA]</scope>
    <source>
        <strain evidence="2">cv. B-3</strain>
    </source>
</reference>
<proteinExistence type="predicted"/>
<gene>
    <name evidence="1" type="ORF">BRARA_F03153</name>
</gene>
<name>A0A397ZCI7_BRACM</name>
<protein>
    <submittedName>
        <fullName evidence="1">Uncharacterized protein</fullName>
    </submittedName>
</protein>
<evidence type="ECO:0000313" key="2">
    <source>
        <dbReference type="Proteomes" id="UP000264353"/>
    </source>
</evidence>
<organism evidence="1 2">
    <name type="scientific">Brassica campestris</name>
    <name type="common">Field mustard</name>
    <dbReference type="NCBI Taxonomy" id="3711"/>
    <lineage>
        <taxon>Eukaryota</taxon>
        <taxon>Viridiplantae</taxon>
        <taxon>Streptophyta</taxon>
        <taxon>Embryophyta</taxon>
        <taxon>Tracheophyta</taxon>
        <taxon>Spermatophyta</taxon>
        <taxon>Magnoliopsida</taxon>
        <taxon>eudicotyledons</taxon>
        <taxon>Gunneridae</taxon>
        <taxon>Pentapetalae</taxon>
        <taxon>rosids</taxon>
        <taxon>malvids</taxon>
        <taxon>Brassicales</taxon>
        <taxon>Brassicaceae</taxon>
        <taxon>Brassiceae</taxon>
        <taxon>Brassica</taxon>
    </lineage>
</organism>